<protein>
    <submittedName>
        <fullName evidence="1">Zinc finger BED domain-containing protein 5</fullName>
    </submittedName>
</protein>
<organism evidence="1 2">
    <name type="scientific">Thelohanellus kitauei</name>
    <name type="common">Myxosporean</name>
    <dbReference type="NCBI Taxonomy" id="669202"/>
    <lineage>
        <taxon>Eukaryota</taxon>
        <taxon>Metazoa</taxon>
        <taxon>Cnidaria</taxon>
        <taxon>Myxozoa</taxon>
        <taxon>Myxosporea</taxon>
        <taxon>Bivalvulida</taxon>
        <taxon>Platysporina</taxon>
        <taxon>Myxobolidae</taxon>
        <taxon>Thelohanellus</taxon>
    </lineage>
</organism>
<proteinExistence type="predicted"/>
<accession>A0A0C2J0P9</accession>
<gene>
    <name evidence="1" type="ORF">RF11_11505</name>
</gene>
<dbReference type="AlphaFoldDB" id="A0A0C2J0P9"/>
<reference evidence="1 2" key="1">
    <citation type="journal article" date="2014" name="Genome Biol. Evol.">
        <title>The genome of the myxosporean Thelohanellus kitauei shows adaptations to nutrient acquisition within its fish host.</title>
        <authorList>
            <person name="Yang Y."/>
            <person name="Xiong J."/>
            <person name="Zhou Z."/>
            <person name="Huo F."/>
            <person name="Miao W."/>
            <person name="Ran C."/>
            <person name="Liu Y."/>
            <person name="Zhang J."/>
            <person name="Feng J."/>
            <person name="Wang M."/>
            <person name="Wang M."/>
            <person name="Wang L."/>
            <person name="Yao B."/>
        </authorList>
    </citation>
    <scope>NUCLEOTIDE SEQUENCE [LARGE SCALE GENOMIC DNA]</scope>
    <source>
        <strain evidence="1">Wuqing</strain>
    </source>
</reference>
<comment type="caution">
    <text evidence="1">The sequence shown here is derived from an EMBL/GenBank/DDBJ whole genome shotgun (WGS) entry which is preliminary data.</text>
</comment>
<sequence length="182" mass="20843">MKKLMHFRKNFINGSEDMNQATMIFPLLADFLTVNNTLTHVIAGTVWNYLQQLSHYFNKYFVDDDVSAFGYIRNTFECQLTDLTGCEQEQLAELSSDRPLGLRFAQNATAVILGSMFPGIFVAFRQSHQSPTIFFYAYLCENGVSVVTAIKTKYRYRLDIEDDIQICLSGILPRLDKFCSSK</sequence>
<dbReference type="OMA" id="FTELICD"/>
<dbReference type="Proteomes" id="UP000031668">
    <property type="component" value="Unassembled WGS sequence"/>
</dbReference>
<dbReference type="OrthoDB" id="10062525at2759"/>
<keyword evidence="2" id="KW-1185">Reference proteome</keyword>
<dbReference type="PANTHER" id="PTHR45913:SF19">
    <property type="entry name" value="LOW QUALITY PROTEIN: ZINC FINGER BED DOMAIN-CONTAINING PROTEIN 5-LIKE"/>
    <property type="match status" value="1"/>
</dbReference>
<evidence type="ECO:0000313" key="2">
    <source>
        <dbReference type="Proteomes" id="UP000031668"/>
    </source>
</evidence>
<evidence type="ECO:0000313" key="1">
    <source>
        <dbReference type="EMBL" id="KII71399.1"/>
    </source>
</evidence>
<name>A0A0C2J0P9_THEKT</name>
<dbReference type="PANTHER" id="PTHR45913">
    <property type="entry name" value="EPM2A-INTERACTING PROTEIN 1"/>
    <property type="match status" value="1"/>
</dbReference>
<dbReference type="EMBL" id="JWZT01001777">
    <property type="protein sequence ID" value="KII71399.1"/>
    <property type="molecule type" value="Genomic_DNA"/>
</dbReference>